<organism evidence="1 2">
    <name type="scientific">Fusarium torreyae</name>
    <dbReference type="NCBI Taxonomy" id="1237075"/>
    <lineage>
        <taxon>Eukaryota</taxon>
        <taxon>Fungi</taxon>
        <taxon>Dikarya</taxon>
        <taxon>Ascomycota</taxon>
        <taxon>Pezizomycotina</taxon>
        <taxon>Sordariomycetes</taxon>
        <taxon>Hypocreomycetidae</taxon>
        <taxon>Hypocreales</taxon>
        <taxon>Nectriaceae</taxon>
        <taxon>Fusarium</taxon>
    </lineage>
</organism>
<proteinExistence type="predicted"/>
<gene>
    <name evidence="1" type="ORF">NW762_011330</name>
</gene>
<dbReference type="EMBL" id="JAOQAZ010000028">
    <property type="protein sequence ID" value="KAJ4251349.1"/>
    <property type="molecule type" value="Genomic_DNA"/>
</dbReference>
<dbReference type="CDD" id="cd12148">
    <property type="entry name" value="fungal_TF_MHR"/>
    <property type="match status" value="1"/>
</dbReference>
<evidence type="ECO:0008006" key="3">
    <source>
        <dbReference type="Google" id="ProtNLM"/>
    </source>
</evidence>
<dbReference type="AlphaFoldDB" id="A0A9W8V9P2"/>
<keyword evidence="2" id="KW-1185">Reference proteome</keyword>
<comment type="caution">
    <text evidence="1">The sequence shown here is derived from an EMBL/GenBank/DDBJ whole genome shotgun (WGS) entry which is preliminary data.</text>
</comment>
<reference evidence="1" key="1">
    <citation type="submission" date="2022-09" db="EMBL/GenBank/DDBJ databases">
        <title>Fusarium specimens isolated from Avocado Roots.</title>
        <authorList>
            <person name="Stajich J."/>
            <person name="Roper C."/>
            <person name="Heimlech-Rivalta G."/>
        </authorList>
    </citation>
    <scope>NUCLEOTIDE SEQUENCE</scope>
    <source>
        <strain evidence="1">CF00136</strain>
    </source>
</reference>
<dbReference type="Proteomes" id="UP001152049">
    <property type="component" value="Unassembled WGS sequence"/>
</dbReference>
<protein>
    <recommendedName>
        <fullName evidence="3">Transcription factor domain-containing protein</fullName>
    </recommendedName>
</protein>
<name>A0A9W8V9P2_9HYPO</name>
<accession>A0A9W8V9P2</accession>
<dbReference type="OrthoDB" id="1747771at2759"/>
<sequence length="219" mass="24649">MAQALEISPEHESVSVDDLDHQSRVQLWAALVTNDWLQIPLQAGHSGLDRVNAGSGFPEYAFQFDEDGSAVQPLQYQFILAKLSLTLRVFYEHLVHSGGDYTVLASATLSADHDLATIVSQLPGHLQPEAHLADGPQNRSETYPWLFWQRENLCVILLYYRLVIYRPLCDIANKDEAGRSKAFLVCLDAAHSILASIQEFDSGDPIRHRRLVWYGSYLL</sequence>
<evidence type="ECO:0000313" key="1">
    <source>
        <dbReference type="EMBL" id="KAJ4251349.1"/>
    </source>
</evidence>
<evidence type="ECO:0000313" key="2">
    <source>
        <dbReference type="Proteomes" id="UP001152049"/>
    </source>
</evidence>